<accession>A0A239J2X3</accession>
<evidence type="ECO:0000256" key="1">
    <source>
        <dbReference type="ARBA" id="ARBA00008950"/>
    </source>
</evidence>
<protein>
    <submittedName>
        <fullName evidence="3">Calcineurin-like phosphoesterase superfamily protein</fullName>
    </submittedName>
</protein>
<evidence type="ECO:0000313" key="4">
    <source>
        <dbReference type="Proteomes" id="UP000198356"/>
    </source>
</evidence>
<proteinExistence type="inferred from homology"/>
<evidence type="ECO:0000313" key="3">
    <source>
        <dbReference type="EMBL" id="SNS99014.1"/>
    </source>
</evidence>
<gene>
    <name evidence="3" type="ORF">SAMN05421770_103367</name>
</gene>
<dbReference type="EMBL" id="FZOU01000003">
    <property type="protein sequence ID" value="SNS99014.1"/>
    <property type="molecule type" value="Genomic_DNA"/>
</dbReference>
<dbReference type="Gene3D" id="3.60.21.10">
    <property type="match status" value="1"/>
</dbReference>
<dbReference type="InterPro" id="IPR029052">
    <property type="entry name" value="Metallo-depent_PP-like"/>
</dbReference>
<sequence>MMADVWFTSDFHLGHFNIIRYCNRPFADTQEMNAAILERLNASVKPNDVLYFLGDFCMGGPKAVASFREQIACKAVHFIDGNHDKTARKAQHLFTSWSSLSEIKVGTQGIVLCHYAMKVWPHHSGGAWQLYGHSHGNLPDDPLTLSMDVGVDSHDFRPWHFDEIQAIMRVKAGAQALHRQQPEATR</sequence>
<dbReference type="InterPro" id="IPR024654">
    <property type="entry name" value="Calcineurin-like_PHP_lpxH"/>
</dbReference>
<feature type="domain" description="Calcineurin-like phosphoesterase" evidence="2">
    <location>
        <begin position="8"/>
        <end position="135"/>
    </location>
</feature>
<evidence type="ECO:0000259" key="2">
    <source>
        <dbReference type="Pfam" id="PF12850"/>
    </source>
</evidence>
<dbReference type="RefSeq" id="WP_089408467.1">
    <property type="nucleotide sequence ID" value="NZ_FZOU01000003.1"/>
</dbReference>
<dbReference type="Pfam" id="PF12850">
    <property type="entry name" value="Metallophos_2"/>
    <property type="match status" value="1"/>
</dbReference>
<dbReference type="AlphaFoldDB" id="A0A239J2X3"/>
<organism evidence="3 4">
    <name type="scientific">Granulicella rosea</name>
    <dbReference type="NCBI Taxonomy" id="474952"/>
    <lineage>
        <taxon>Bacteria</taxon>
        <taxon>Pseudomonadati</taxon>
        <taxon>Acidobacteriota</taxon>
        <taxon>Terriglobia</taxon>
        <taxon>Terriglobales</taxon>
        <taxon>Acidobacteriaceae</taxon>
        <taxon>Granulicella</taxon>
    </lineage>
</organism>
<name>A0A239J2X3_9BACT</name>
<dbReference type="OrthoDB" id="5380073at2"/>
<reference evidence="3 4" key="1">
    <citation type="submission" date="2017-06" db="EMBL/GenBank/DDBJ databases">
        <authorList>
            <person name="Kim H.J."/>
            <person name="Triplett B.A."/>
        </authorList>
    </citation>
    <scope>NUCLEOTIDE SEQUENCE [LARGE SCALE GENOMIC DNA]</scope>
    <source>
        <strain evidence="3 4">DSM 18704</strain>
    </source>
</reference>
<dbReference type="Proteomes" id="UP000198356">
    <property type="component" value="Unassembled WGS sequence"/>
</dbReference>
<keyword evidence="4" id="KW-1185">Reference proteome</keyword>
<comment type="similarity">
    <text evidence="1">Belongs to the metallophosphoesterase superfamily. YfcE family.</text>
</comment>
<dbReference type="SUPFAM" id="SSF56300">
    <property type="entry name" value="Metallo-dependent phosphatases"/>
    <property type="match status" value="1"/>
</dbReference>